<evidence type="ECO:0000259" key="8">
    <source>
        <dbReference type="PROSITE" id="PS50835"/>
    </source>
</evidence>
<keyword evidence="7" id="KW-0732">Signal</keyword>
<feature type="domain" description="Ig-like" evidence="8">
    <location>
        <begin position="487"/>
        <end position="571"/>
    </location>
</feature>
<dbReference type="EMBL" id="JAWDGP010006385">
    <property type="protein sequence ID" value="KAK3741883.1"/>
    <property type="molecule type" value="Genomic_DNA"/>
</dbReference>
<evidence type="ECO:0000256" key="6">
    <source>
        <dbReference type="SAM" id="Phobius"/>
    </source>
</evidence>
<sequence>MSLIVLLLLITCWIPVQPACSPVREGGSTLTINSVSRTDPLDMEVKWTCEPCTGDSITVCDKLEVYAPPESPSCTLRENTESGDIKSVTVSCSTSKVYPRARCRIYREKDGGNSVEIATNSVYSHTETGETPVYYRSQCSVTVPVQELGEGTYSFTGYIYPGVTGDPAKVTGTRADKTVTLSFSQASHSCRPQAVQGYFLEESTTCTCSLSSDGHPRGSAQWYKGGQQVGSSGTLVVTRDKSNPEQIIVYTCEAVSDLGRTVGSTLTAKFAFIITDSVEVESTPDTINLCDNNNSNNQAQVTCRVSKENINPEPTFSFSSDGLNFDPSYSGTVSGDGSYFQSQFSLSPDTGGEYQMTCRVTNTVLNTWQDKRTVITFRKPPPAPPQMTVGSESYQGVSPSNIVTLTEGYFGDVTCRVEGGYPAAHTTQLKCGQLVDTGAGHTAALSFKTDQLTREMNGAVCTCTSQHDSGCYSNKETQLALNVLYAPKVTFTLDPAQTTFSKGDNLELKCSAQGNPDTTLTLTTKETIENLTNVQSTELTHTLTLGCMDTGVYVCSGQNNQGTNRTEISIGVRCPQQLSPMFNSKPQVDAVTGENAKFGIQIYGFPEPSTLTLQKTEDVTNLIYSPRHTLKYTAGVAPFGVVNVTISDVVEADYTNYTLTVDNGVGSALIYTVYLNKVNTSVAWMESIASKEDSFKIVAIVISIIALVIIAGLIIVIIFLLKKNRGLKERLDSQYRVTLDTGVSANLPDRPGQYDDYLIPLDTGVSANLPDRPGQYETIDDIPSTTPVLVEFYTGTGQYETIQDKATTS</sequence>
<feature type="chain" id="PRO_5042239515" description="Ig-like domain-containing protein" evidence="7">
    <location>
        <begin position="19"/>
        <end position="809"/>
    </location>
</feature>
<dbReference type="InterPro" id="IPR013783">
    <property type="entry name" value="Ig-like_fold"/>
</dbReference>
<dbReference type="InterPro" id="IPR007110">
    <property type="entry name" value="Ig-like_dom"/>
</dbReference>
<dbReference type="InterPro" id="IPR051275">
    <property type="entry name" value="Cell_adhesion_signaling"/>
</dbReference>
<evidence type="ECO:0000256" key="1">
    <source>
        <dbReference type="ARBA" id="ARBA00004479"/>
    </source>
</evidence>
<dbReference type="InterPro" id="IPR036179">
    <property type="entry name" value="Ig-like_dom_sf"/>
</dbReference>
<evidence type="ECO:0000256" key="7">
    <source>
        <dbReference type="SAM" id="SignalP"/>
    </source>
</evidence>
<keyword evidence="6" id="KW-0812">Transmembrane</keyword>
<keyword evidence="2 6" id="KW-0472">Membrane</keyword>
<protein>
    <recommendedName>
        <fullName evidence="8">Ig-like domain-containing protein</fullName>
    </recommendedName>
</protein>
<comment type="subcellular location">
    <subcellularLocation>
        <location evidence="1">Membrane</location>
        <topology evidence="1">Single-pass type I membrane protein</topology>
    </subcellularLocation>
</comment>
<dbReference type="PANTHER" id="PTHR11640:SF31">
    <property type="entry name" value="IRREGULAR CHIASM C-ROUGHEST PROTEIN-RELATED"/>
    <property type="match status" value="1"/>
</dbReference>
<dbReference type="Pfam" id="PF13895">
    <property type="entry name" value="Ig_2"/>
    <property type="match status" value="1"/>
</dbReference>
<proteinExistence type="predicted"/>
<evidence type="ECO:0000313" key="9">
    <source>
        <dbReference type="EMBL" id="KAK3741883.1"/>
    </source>
</evidence>
<dbReference type="PROSITE" id="PS50835">
    <property type="entry name" value="IG_LIKE"/>
    <property type="match status" value="2"/>
</dbReference>
<keyword evidence="6" id="KW-1133">Transmembrane helix</keyword>
<keyword evidence="10" id="KW-1185">Reference proteome</keyword>
<evidence type="ECO:0000256" key="2">
    <source>
        <dbReference type="ARBA" id="ARBA00023136"/>
    </source>
</evidence>
<dbReference type="GO" id="GO:0005886">
    <property type="term" value="C:plasma membrane"/>
    <property type="evidence" value="ECO:0007669"/>
    <property type="project" value="TreeGrafter"/>
</dbReference>
<comment type="caution">
    <text evidence="9">The sequence shown here is derived from an EMBL/GenBank/DDBJ whole genome shotgun (WGS) entry which is preliminary data.</text>
</comment>
<dbReference type="AlphaFoldDB" id="A0AAE0YDW8"/>
<accession>A0AAE0YDW8</accession>
<reference evidence="9" key="1">
    <citation type="journal article" date="2023" name="G3 (Bethesda)">
        <title>A reference genome for the long-term kleptoplast-retaining sea slug Elysia crispata morphotype clarki.</title>
        <authorList>
            <person name="Eastman K.E."/>
            <person name="Pendleton A.L."/>
            <person name="Shaikh M.A."/>
            <person name="Suttiyut T."/>
            <person name="Ogas R."/>
            <person name="Tomko P."/>
            <person name="Gavelis G."/>
            <person name="Widhalm J.R."/>
            <person name="Wisecaver J.H."/>
        </authorList>
    </citation>
    <scope>NUCLEOTIDE SEQUENCE</scope>
    <source>
        <strain evidence="9">ECLA1</strain>
    </source>
</reference>
<feature type="transmembrane region" description="Helical" evidence="6">
    <location>
        <begin position="697"/>
        <end position="721"/>
    </location>
</feature>
<evidence type="ECO:0000256" key="3">
    <source>
        <dbReference type="ARBA" id="ARBA00023157"/>
    </source>
</evidence>
<evidence type="ECO:0000256" key="4">
    <source>
        <dbReference type="ARBA" id="ARBA00023180"/>
    </source>
</evidence>
<keyword evidence="5" id="KW-0393">Immunoglobulin domain</keyword>
<dbReference type="GO" id="GO:0050839">
    <property type="term" value="F:cell adhesion molecule binding"/>
    <property type="evidence" value="ECO:0007669"/>
    <property type="project" value="TreeGrafter"/>
</dbReference>
<organism evidence="9 10">
    <name type="scientific">Elysia crispata</name>
    <name type="common">lettuce slug</name>
    <dbReference type="NCBI Taxonomy" id="231223"/>
    <lineage>
        <taxon>Eukaryota</taxon>
        <taxon>Metazoa</taxon>
        <taxon>Spiralia</taxon>
        <taxon>Lophotrochozoa</taxon>
        <taxon>Mollusca</taxon>
        <taxon>Gastropoda</taxon>
        <taxon>Heterobranchia</taxon>
        <taxon>Euthyneura</taxon>
        <taxon>Panpulmonata</taxon>
        <taxon>Sacoglossa</taxon>
        <taxon>Placobranchoidea</taxon>
        <taxon>Plakobranchidae</taxon>
        <taxon>Elysia</taxon>
    </lineage>
</organism>
<gene>
    <name evidence="9" type="ORF">RRG08_065455</name>
</gene>
<dbReference type="GO" id="GO:0005911">
    <property type="term" value="C:cell-cell junction"/>
    <property type="evidence" value="ECO:0007669"/>
    <property type="project" value="TreeGrafter"/>
</dbReference>
<dbReference type="Proteomes" id="UP001283361">
    <property type="component" value="Unassembled WGS sequence"/>
</dbReference>
<name>A0AAE0YDW8_9GAST</name>
<feature type="domain" description="Ig-like" evidence="8">
    <location>
        <begin position="192"/>
        <end position="267"/>
    </location>
</feature>
<keyword evidence="3" id="KW-1015">Disulfide bond</keyword>
<evidence type="ECO:0000313" key="10">
    <source>
        <dbReference type="Proteomes" id="UP001283361"/>
    </source>
</evidence>
<feature type="signal peptide" evidence="7">
    <location>
        <begin position="1"/>
        <end position="18"/>
    </location>
</feature>
<evidence type="ECO:0000256" key="5">
    <source>
        <dbReference type="ARBA" id="ARBA00023319"/>
    </source>
</evidence>
<keyword evidence="4" id="KW-0325">Glycoprotein</keyword>
<dbReference type="SUPFAM" id="SSF48726">
    <property type="entry name" value="Immunoglobulin"/>
    <property type="match status" value="3"/>
</dbReference>
<dbReference type="Gene3D" id="2.60.40.10">
    <property type="entry name" value="Immunoglobulins"/>
    <property type="match status" value="3"/>
</dbReference>
<dbReference type="PANTHER" id="PTHR11640">
    <property type="entry name" value="NEPHRIN"/>
    <property type="match status" value="1"/>
</dbReference>
<dbReference type="GO" id="GO:0098609">
    <property type="term" value="P:cell-cell adhesion"/>
    <property type="evidence" value="ECO:0007669"/>
    <property type="project" value="TreeGrafter"/>
</dbReference>